<dbReference type="OrthoDB" id="9931150at2"/>
<dbReference type="AlphaFoldDB" id="A0A3M2MCW2"/>
<comment type="caution">
    <text evidence="2">The sequence shown here is derived from an EMBL/GenBank/DDBJ whole genome shotgun (WGS) entry which is preliminary data.</text>
</comment>
<gene>
    <name evidence="2" type="ORF">EBO15_02610</name>
</gene>
<protein>
    <submittedName>
        <fullName evidence="2">Uncharacterized protein</fullName>
    </submittedName>
</protein>
<organism evidence="2 3">
    <name type="scientific">Actinomadura harenae</name>
    <dbReference type="NCBI Taxonomy" id="2483351"/>
    <lineage>
        <taxon>Bacteria</taxon>
        <taxon>Bacillati</taxon>
        <taxon>Actinomycetota</taxon>
        <taxon>Actinomycetes</taxon>
        <taxon>Streptosporangiales</taxon>
        <taxon>Thermomonosporaceae</taxon>
        <taxon>Actinomadura</taxon>
    </lineage>
</organism>
<feature type="transmembrane region" description="Helical" evidence="1">
    <location>
        <begin position="147"/>
        <end position="178"/>
    </location>
</feature>
<accession>A0A3M2MCW2</accession>
<proteinExistence type="predicted"/>
<sequence>MRRVTLGRLLTAVPLVYAAVLVSMSVLPSADGEGERQRVLADLTGPASYLLKPLGLHIDDGGPDRTVETALLILALLQALTFWGLLRWRTRDWHEPIGAYVRRFGHGPAIFRVATSYGLLVSAVVVWDLSTSVTSSGSMAGIWVFPLIGPAIIPFFALDFSVPGFLTFAGPVQAWLFWRLLRGRRLPVESE</sequence>
<evidence type="ECO:0000313" key="3">
    <source>
        <dbReference type="Proteomes" id="UP000282674"/>
    </source>
</evidence>
<feature type="transmembrane region" description="Helical" evidence="1">
    <location>
        <begin position="109"/>
        <end position="127"/>
    </location>
</feature>
<evidence type="ECO:0000256" key="1">
    <source>
        <dbReference type="SAM" id="Phobius"/>
    </source>
</evidence>
<keyword evidence="1" id="KW-0472">Membrane</keyword>
<keyword evidence="3" id="KW-1185">Reference proteome</keyword>
<keyword evidence="1" id="KW-0812">Transmembrane</keyword>
<keyword evidence="1" id="KW-1133">Transmembrane helix</keyword>
<evidence type="ECO:0000313" key="2">
    <source>
        <dbReference type="EMBL" id="RMI47417.1"/>
    </source>
</evidence>
<dbReference type="Proteomes" id="UP000282674">
    <property type="component" value="Unassembled WGS sequence"/>
</dbReference>
<dbReference type="EMBL" id="RFFG01000003">
    <property type="protein sequence ID" value="RMI47417.1"/>
    <property type="molecule type" value="Genomic_DNA"/>
</dbReference>
<name>A0A3M2MCW2_9ACTN</name>
<reference evidence="2 3" key="1">
    <citation type="submission" date="2018-10" db="EMBL/GenBank/DDBJ databases">
        <title>Isolation from soil.</title>
        <authorList>
            <person name="Hu J."/>
        </authorList>
    </citation>
    <scope>NUCLEOTIDE SEQUENCE [LARGE SCALE GENOMIC DNA]</scope>
    <source>
        <strain evidence="2 3">NEAU-Ht49</strain>
    </source>
</reference>
<dbReference type="RefSeq" id="WP_122192650.1">
    <property type="nucleotide sequence ID" value="NZ_JBHSKC010000002.1"/>
</dbReference>
<feature type="transmembrane region" description="Helical" evidence="1">
    <location>
        <begin position="69"/>
        <end position="88"/>
    </location>
</feature>